<gene>
    <name evidence="2" type="ORF">MFUM_2080</name>
</gene>
<dbReference type="Proteomes" id="UP001161497">
    <property type="component" value="Chromosome"/>
</dbReference>
<proteinExistence type="predicted"/>
<organism evidence="2 3">
    <name type="scientific">Candidatus Methylacidiphilum fumarolicum</name>
    <dbReference type="NCBI Taxonomy" id="591154"/>
    <lineage>
        <taxon>Bacteria</taxon>
        <taxon>Pseudomonadati</taxon>
        <taxon>Verrucomicrobiota</taxon>
        <taxon>Methylacidiphilae</taxon>
        <taxon>Methylacidiphilales</taxon>
        <taxon>Methylacidiphilaceae</taxon>
        <taxon>Methylacidiphilum (ex Ratnadevi et al. 2023)</taxon>
    </lineage>
</organism>
<evidence type="ECO:0000256" key="1">
    <source>
        <dbReference type="SAM" id="Phobius"/>
    </source>
</evidence>
<reference evidence="2" key="1">
    <citation type="submission" date="2023-03" db="EMBL/GenBank/DDBJ databases">
        <authorList>
            <person name="Cremers G."/>
            <person name="Picone N."/>
        </authorList>
    </citation>
    <scope>NUCLEOTIDE SEQUENCE</scope>
    <source>
        <strain evidence="2">Sample_alias</strain>
    </source>
</reference>
<keyword evidence="1" id="KW-1133">Transmembrane helix</keyword>
<dbReference type="EMBL" id="OX458932">
    <property type="protein sequence ID" value="CAI9086396.1"/>
    <property type="molecule type" value="Genomic_DNA"/>
</dbReference>
<keyword evidence="1" id="KW-0472">Membrane</keyword>
<sequence>MFLGLSSVCIGAAGVSSIAIAGLGFAVWSYYKKKKKLSFIVFFISALLALVANLFC</sequence>
<keyword evidence="1" id="KW-0812">Transmembrane</keyword>
<keyword evidence="3" id="KW-1185">Reference proteome</keyword>
<name>A0ABN8XIC2_9BACT</name>
<accession>A0ABN8XIC2</accession>
<feature type="transmembrane region" description="Helical" evidence="1">
    <location>
        <begin position="37"/>
        <end position="55"/>
    </location>
</feature>
<dbReference type="RefSeq" id="WP_009059486.1">
    <property type="nucleotide sequence ID" value="NZ_JAHXRZ010000001.1"/>
</dbReference>
<feature type="transmembrane region" description="Helical" evidence="1">
    <location>
        <begin position="7"/>
        <end position="31"/>
    </location>
</feature>
<evidence type="ECO:0000313" key="3">
    <source>
        <dbReference type="Proteomes" id="UP001161497"/>
    </source>
</evidence>
<protein>
    <submittedName>
        <fullName evidence="2">Uncharacterized protein</fullName>
    </submittedName>
</protein>
<evidence type="ECO:0000313" key="2">
    <source>
        <dbReference type="EMBL" id="CAI9086396.1"/>
    </source>
</evidence>